<proteinExistence type="predicted"/>
<reference evidence="2" key="1">
    <citation type="journal article" date="2019" name="Int. J. Syst. Evol. Microbiol.">
        <title>The Global Catalogue of Microorganisms (GCM) 10K type strain sequencing project: providing services to taxonomists for standard genome sequencing and annotation.</title>
        <authorList>
            <consortium name="The Broad Institute Genomics Platform"/>
            <consortium name="The Broad Institute Genome Sequencing Center for Infectious Disease"/>
            <person name="Wu L."/>
            <person name="Ma J."/>
        </authorList>
    </citation>
    <scope>NUCLEOTIDE SEQUENCE [LARGE SCALE GENOMIC DNA]</scope>
    <source>
        <strain evidence="2">CCUG 49339</strain>
    </source>
</reference>
<dbReference type="RefSeq" id="WP_377928829.1">
    <property type="nucleotide sequence ID" value="NZ_JBHUEM010000021.1"/>
</dbReference>
<name>A0ABW4LR28_9BACI</name>
<gene>
    <name evidence="1" type="ORF">ACFSCX_13745</name>
</gene>
<accession>A0ABW4LR28</accession>
<evidence type="ECO:0000313" key="1">
    <source>
        <dbReference type="EMBL" id="MFD1737609.1"/>
    </source>
</evidence>
<evidence type="ECO:0000313" key="2">
    <source>
        <dbReference type="Proteomes" id="UP001597214"/>
    </source>
</evidence>
<organism evidence="1 2">
    <name type="scientific">Bacillus salitolerans</name>
    <dbReference type="NCBI Taxonomy" id="1437434"/>
    <lineage>
        <taxon>Bacteria</taxon>
        <taxon>Bacillati</taxon>
        <taxon>Bacillota</taxon>
        <taxon>Bacilli</taxon>
        <taxon>Bacillales</taxon>
        <taxon>Bacillaceae</taxon>
        <taxon>Bacillus</taxon>
    </lineage>
</organism>
<dbReference type="Proteomes" id="UP001597214">
    <property type="component" value="Unassembled WGS sequence"/>
</dbReference>
<keyword evidence="2" id="KW-1185">Reference proteome</keyword>
<protein>
    <submittedName>
        <fullName evidence="1">Uncharacterized protein</fullName>
    </submittedName>
</protein>
<dbReference type="EMBL" id="JBHUEM010000021">
    <property type="protein sequence ID" value="MFD1737609.1"/>
    <property type="molecule type" value="Genomic_DNA"/>
</dbReference>
<comment type="caution">
    <text evidence="1">The sequence shown here is derived from an EMBL/GenBank/DDBJ whole genome shotgun (WGS) entry which is preliminary data.</text>
</comment>
<sequence>MTDTNSAGLVSVIIEIYVLDYRRKMREESITIRQKLRQSSYFNWAPLPFIALAIIINNAFWIYFGAAFVIISSLFICNTFTQKDIVKAVF</sequence>